<feature type="compositionally biased region" description="Low complexity" evidence="1">
    <location>
        <begin position="43"/>
        <end position="70"/>
    </location>
</feature>
<protein>
    <submittedName>
        <fullName evidence="2">Uncharacterized protein</fullName>
    </submittedName>
</protein>
<dbReference type="AlphaFoldDB" id="A0A4Z1FPY9"/>
<feature type="region of interest" description="Disordered" evidence="1">
    <location>
        <begin position="1"/>
        <end position="27"/>
    </location>
</feature>
<gene>
    <name evidence="2" type="ORF">BPAE_0124g00120</name>
</gene>
<evidence type="ECO:0000256" key="1">
    <source>
        <dbReference type="SAM" id="MobiDB-lite"/>
    </source>
</evidence>
<dbReference type="Proteomes" id="UP000297910">
    <property type="component" value="Unassembled WGS sequence"/>
</dbReference>
<organism evidence="2 3">
    <name type="scientific">Botrytis paeoniae</name>
    <dbReference type="NCBI Taxonomy" id="278948"/>
    <lineage>
        <taxon>Eukaryota</taxon>
        <taxon>Fungi</taxon>
        <taxon>Dikarya</taxon>
        <taxon>Ascomycota</taxon>
        <taxon>Pezizomycotina</taxon>
        <taxon>Leotiomycetes</taxon>
        <taxon>Helotiales</taxon>
        <taxon>Sclerotiniaceae</taxon>
        <taxon>Botrytis</taxon>
    </lineage>
</organism>
<proteinExistence type="predicted"/>
<feature type="region of interest" description="Disordered" evidence="1">
    <location>
        <begin position="43"/>
        <end position="77"/>
    </location>
</feature>
<keyword evidence="3" id="KW-1185">Reference proteome</keyword>
<feature type="compositionally biased region" description="Low complexity" evidence="1">
    <location>
        <begin position="12"/>
        <end position="27"/>
    </location>
</feature>
<reference evidence="2 3" key="1">
    <citation type="submission" date="2017-12" db="EMBL/GenBank/DDBJ databases">
        <title>Comparative genomics of Botrytis spp.</title>
        <authorList>
            <person name="Valero-Jimenez C.A."/>
            <person name="Tapia P."/>
            <person name="Veloso J."/>
            <person name="Silva-Moreno E."/>
            <person name="Staats M."/>
            <person name="Valdes J.H."/>
            <person name="Van Kan J.A.L."/>
        </authorList>
    </citation>
    <scope>NUCLEOTIDE SEQUENCE [LARGE SCALE GENOMIC DNA]</scope>
    <source>
        <strain evidence="2 3">Bp0003</strain>
    </source>
</reference>
<name>A0A4Z1FPY9_9HELO</name>
<accession>A0A4Z1FPY9</accession>
<evidence type="ECO:0000313" key="3">
    <source>
        <dbReference type="Proteomes" id="UP000297910"/>
    </source>
</evidence>
<evidence type="ECO:0000313" key="2">
    <source>
        <dbReference type="EMBL" id="TGO23681.1"/>
    </source>
</evidence>
<comment type="caution">
    <text evidence="2">The sequence shown here is derived from an EMBL/GenBank/DDBJ whole genome shotgun (WGS) entry which is preliminary data.</text>
</comment>
<sequence length="101" mass="10349">MTGGGPANPTGTSSSHLRSFFSPSSSTTTWTYASSTYTQILRTPATSTPVPTPNPTVSATSSPSPSPSHSSGRRSVELDTSLVQSLAVLGLISTAVGYLFL</sequence>
<dbReference type="EMBL" id="PQXI01000124">
    <property type="protein sequence ID" value="TGO23681.1"/>
    <property type="molecule type" value="Genomic_DNA"/>
</dbReference>